<dbReference type="AlphaFoldDB" id="A0A0F9S2G9"/>
<feature type="transmembrane region" description="Helical" evidence="1">
    <location>
        <begin position="6"/>
        <end position="26"/>
    </location>
</feature>
<name>A0A0F9S2G9_9ZZZZ</name>
<proteinExistence type="predicted"/>
<keyword evidence="1" id="KW-0472">Membrane</keyword>
<feature type="transmembrane region" description="Helical" evidence="1">
    <location>
        <begin position="38"/>
        <end position="61"/>
    </location>
</feature>
<organism evidence="2">
    <name type="scientific">marine sediment metagenome</name>
    <dbReference type="NCBI Taxonomy" id="412755"/>
    <lineage>
        <taxon>unclassified sequences</taxon>
        <taxon>metagenomes</taxon>
        <taxon>ecological metagenomes</taxon>
    </lineage>
</organism>
<evidence type="ECO:0000256" key="1">
    <source>
        <dbReference type="SAM" id="Phobius"/>
    </source>
</evidence>
<keyword evidence="1" id="KW-1133">Transmembrane helix</keyword>
<evidence type="ECO:0000313" key="2">
    <source>
        <dbReference type="EMBL" id="KKN31301.1"/>
    </source>
</evidence>
<accession>A0A0F9S2G9</accession>
<gene>
    <name evidence="2" type="ORF">LCGC14_0825300</name>
</gene>
<reference evidence="2" key="1">
    <citation type="journal article" date="2015" name="Nature">
        <title>Complex archaea that bridge the gap between prokaryotes and eukaryotes.</title>
        <authorList>
            <person name="Spang A."/>
            <person name="Saw J.H."/>
            <person name="Jorgensen S.L."/>
            <person name="Zaremba-Niedzwiedzka K."/>
            <person name="Martijn J."/>
            <person name="Lind A.E."/>
            <person name="van Eijk R."/>
            <person name="Schleper C."/>
            <person name="Guy L."/>
            <person name="Ettema T.J."/>
        </authorList>
    </citation>
    <scope>NUCLEOTIDE SEQUENCE</scope>
</reference>
<keyword evidence="1" id="KW-0812">Transmembrane</keyword>
<feature type="transmembrane region" description="Helical" evidence="1">
    <location>
        <begin position="81"/>
        <end position="106"/>
    </location>
</feature>
<feature type="transmembrane region" description="Helical" evidence="1">
    <location>
        <begin position="118"/>
        <end position="137"/>
    </location>
</feature>
<comment type="caution">
    <text evidence="2">The sequence shown here is derived from an EMBL/GenBank/DDBJ whole genome shotgun (WGS) entry which is preliminary data.</text>
</comment>
<protein>
    <submittedName>
        <fullName evidence="2">Uncharacterized protein</fullName>
    </submittedName>
</protein>
<feature type="transmembrane region" description="Helical" evidence="1">
    <location>
        <begin position="157"/>
        <end position="174"/>
    </location>
</feature>
<dbReference type="EMBL" id="LAZR01002340">
    <property type="protein sequence ID" value="KKN31301.1"/>
    <property type="molecule type" value="Genomic_DNA"/>
</dbReference>
<sequence>MGGFAGTIAFVAGLFFLLPGVVYYVLPQRANYDDKRKLFLLTIWSVHAVLVLPWFLAAIYTGVQPFWFYDKVKETFISADLYDAIVFGYFYFIFYLSIYVGPLLLIERKLGKKIDRTAYTVVVIWFWLTISTFGQFITEMQSIARKLFPLGNDVLSQWVLLGYIILTPSASWLVRKLYSDYKKVVSEKAEKNQSETSS</sequence>